<comment type="caution">
    <text evidence="1">The sequence shown here is derived from an EMBL/GenBank/DDBJ whole genome shotgun (WGS) entry which is preliminary data.</text>
</comment>
<evidence type="ECO:0000313" key="1">
    <source>
        <dbReference type="EMBL" id="MBB3142182.1"/>
    </source>
</evidence>
<evidence type="ECO:0000313" key="2">
    <source>
        <dbReference type="Proteomes" id="UP000525987"/>
    </source>
</evidence>
<dbReference type="EMBL" id="JACHXM010000018">
    <property type="protein sequence ID" value="MBB3142182.1"/>
    <property type="molecule type" value="Genomic_DNA"/>
</dbReference>
<dbReference type="RefSeq" id="WP_183388539.1">
    <property type="nucleotide sequence ID" value="NZ_JACHXM010000018.1"/>
</dbReference>
<dbReference type="AlphaFoldDB" id="A0A7W5BZU3"/>
<dbReference type="Proteomes" id="UP000525987">
    <property type="component" value="Unassembled WGS sequence"/>
</dbReference>
<protein>
    <submittedName>
        <fullName evidence="1">Uncharacterized protein</fullName>
    </submittedName>
</protein>
<gene>
    <name evidence="1" type="ORF">FHR96_003069</name>
</gene>
<proteinExistence type="predicted"/>
<sequence>MRLTGVLYNAGGPLASVTIQFEATHTTINGVLVGSDAYFTTQVDGTYSIDLEPGYYNVYWLENGRRVRLGALVADANSSMSLPAAIEAEYAPVQPGQIQDALDQMLAYLGEAQTAQEAAEASATSEVIYTEAAAEEETYTLDASAGDGVFDLTLSAPSVALTIPTPAIDNGRARVVTLLLRQGTGANQVTWPANIHWVGNRAPVLTYDAGSLDSVTLMAHLVDGAPAWLGYYNGGWHHV</sequence>
<name>A0A7W5BZU3_9GAMM</name>
<reference evidence="1 2" key="1">
    <citation type="submission" date="2020-08" db="EMBL/GenBank/DDBJ databases">
        <title>Genomic Encyclopedia of Type Strains, Phase III (KMG-III): the genomes of soil and plant-associated and newly described type strains.</title>
        <authorList>
            <person name="Whitman W."/>
        </authorList>
    </citation>
    <scope>NUCLEOTIDE SEQUENCE [LARGE SCALE GENOMIC DNA]</scope>
    <source>
        <strain evidence="1 2">CECT 5995</strain>
    </source>
</reference>
<accession>A0A7W5BZU3</accession>
<organism evidence="1 2">
    <name type="scientific">Halomonas organivorans</name>
    <dbReference type="NCBI Taxonomy" id="257772"/>
    <lineage>
        <taxon>Bacteria</taxon>
        <taxon>Pseudomonadati</taxon>
        <taxon>Pseudomonadota</taxon>
        <taxon>Gammaproteobacteria</taxon>
        <taxon>Oceanospirillales</taxon>
        <taxon>Halomonadaceae</taxon>
        <taxon>Halomonas</taxon>
    </lineage>
</organism>
<keyword evidence="2" id="KW-1185">Reference proteome</keyword>